<sequence>MSCPTCKGIGRFYKQEAFGISVHPCLCSHSMAYRQALEHNREEIFKKIDEAYEQAFGKC</sequence>
<name>A0A285D9C3_9BACI</name>
<keyword evidence="2" id="KW-1185">Reference proteome</keyword>
<protein>
    <submittedName>
        <fullName evidence="1">Uncharacterized protein</fullName>
    </submittedName>
</protein>
<dbReference type="EMBL" id="OAOP01000022">
    <property type="protein sequence ID" value="SNX75916.1"/>
    <property type="molecule type" value="Genomic_DNA"/>
</dbReference>
<dbReference type="RefSeq" id="WP_097160847.1">
    <property type="nucleotide sequence ID" value="NZ_JBEPMQ010000026.1"/>
</dbReference>
<evidence type="ECO:0000313" key="1">
    <source>
        <dbReference type="EMBL" id="SNX75916.1"/>
    </source>
</evidence>
<organism evidence="1 2">
    <name type="scientific">Bacillus oleivorans</name>
    <dbReference type="NCBI Taxonomy" id="1448271"/>
    <lineage>
        <taxon>Bacteria</taxon>
        <taxon>Bacillati</taxon>
        <taxon>Bacillota</taxon>
        <taxon>Bacilli</taxon>
        <taxon>Bacillales</taxon>
        <taxon>Bacillaceae</taxon>
        <taxon>Bacillus</taxon>
    </lineage>
</organism>
<dbReference type="AlphaFoldDB" id="A0A285D9C3"/>
<dbReference type="Proteomes" id="UP000219546">
    <property type="component" value="Unassembled WGS sequence"/>
</dbReference>
<gene>
    <name evidence="1" type="ORF">SAMN05877753_1227</name>
</gene>
<accession>A0A285D9C3</accession>
<evidence type="ECO:0000313" key="2">
    <source>
        <dbReference type="Proteomes" id="UP000219546"/>
    </source>
</evidence>
<reference evidence="1 2" key="1">
    <citation type="submission" date="2017-08" db="EMBL/GenBank/DDBJ databases">
        <authorList>
            <person name="de Groot N.N."/>
        </authorList>
    </citation>
    <scope>NUCLEOTIDE SEQUENCE [LARGE SCALE GENOMIC DNA]</scope>
    <source>
        <strain evidence="1 2">JC228</strain>
    </source>
</reference>
<proteinExistence type="predicted"/>